<keyword evidence="4" id="KW-1185">Reference proteome</keyword>
<dbReference type="Proteomes" id="UP000219412">
    <property type="component" value="Unassembled WGS sequence"/>
</dbReference>
<feature type="compositionally biased region" description="Acidic residues" evidence="1">
    <location>
        <begin position="301"/>
        <end position="313"/>
    </location>
</feature>
<evidence type="ECO:0000259" key="2">
    <source>
        <dbReference type="Pfam" id="PF17936"/>
    </source>
</evidence>
<feature type="compositionally biased region" description="Basic and acidic residues" evidence="1">
    <location>
        <begin position="177"/>
        <end position="220"/>
    </location>
</feature>
<gene>
    <name evidence="3" type="ORF">SAMN05878391_1076</name>
</gene>
<feature type="compositionally biased region" description="Acidic residues" evidence="1">
    <location>
        <begin position="270"/>
        <end position="284"/>
    </location>
</feature>
<feature type="compositionally biased region" description="Acidic residues" evidence="1">
    <location>
        <begin position="221"/>
        <end position="252"/>
    </location>
</feature>
<dbReference type="Pfam" id="PF17936">
    <property type="entry name" value="Big_6"/>
    <property type="match status" value="1"/>
</dbReference>
<protein>
    <recommendedName>
        <fullName evidence="2">Bacterial Ig domain-containing protein</fullName>
    </recommendedName>
</protein>
<proteinExistence type="predicted"/>
<dbReference type="InterPro" id="IPR046776">
    <property type="entry name" value="Pectate_lyase_5"/>
</dbReference>
<dbReference type="RefSeq" id="WP_097039896.1">
    <property type="nucleotide sequence ID" value="NZ_OBQF01000002.1"/>
</dbReference>
<reference evidence="4" key="1">
    <citation type="submission" date="2017-08" db="EMBL/GenBank/DDBJ databases">
        <authorList>
            <person name="Varghese N."/>
            <person name="Submissions S."/>
        </authorList>
    </citation>
    <scope>NUCLEOTIDE SEQUENCE [LARGE SCALE GENOMIC DNA]</scope>
    <source>
        <strain evidence="4">DSM 23173</strain>
    </source>
</reference>
<feature type="compositionally biased region" description="Basic and acidic residues" evidence="1">
    <location>
        <begin position="285"/>
        <end position="300"/>
    </location>
</feature>
<dbReference type="InterPro" id="IPR041498">
    <property type="entry name" value="Big_6"/>
</dbReference>
<organism evidence="3 4">
    <name type="scientific">Salinicoccus kekensis</name>
    <dbReference type="NCBI Taxonomy" id="714307"/>
    <lineage>
        <taxon>Bacteria</taxon>
        <taxon>Bacillati</taxon>
        <taxon>Bacillota</taxon>
        <taxon>Bacilli</taxon>
        <taxon>Bacillales</taxon>
        <taxon>Staphylococcaceae</taxon>
        <taxon>Salinicoccus</taxon>
    </lineage>
</organism>
<dbReference type="Pfam" id="PF20585">
    <property type="entry name" value="Pectate_lyase_5"/>
    <property type="match status" value="1"/>
</dbReference>
<dbReference type="EMBL" id="OBQF01000002">
    <property type="protein sequence ID" value="SOC40712.1"/>
    <property type="molecule type" value="Genomic_DNA"/>
</dbReference>
<sequence>MKKLIIWTLAFILIFTEILFPIQMNAEEITDQCEDMAFKVEEPIAVDEKLVGEGQAGQEIEVLFNNLTDVIKVDDAGSFEYEWKDEVPEAGGNIILKSGPYEIELTVKEEGVETEPREAKLVEACEVSVIPEEEPVEEIMDDEDQLDVEEEQSGAVDEEVFETEQEVPVESSAGEEATSREGNESDKQTESEEVKPEKTPERASETHASEGGEEPVKADEEGGEETLVDEAIDESSEEKESGTEETGDETLSDESKSDEVSHLEGSEGMLSEENDPGDEADQVEESAKENSREEDNKNKLEDDDSEEGEEDNDERIGKSGKKKTLEVDKDEENEARDNKMVKGAGFSLFNTFSTAMAESEVPIIISEDTNSVYVSTPSGFNDALGSKDVERIILMDHIQQPKPSVVESETGKKIIDGNGKSIDLVNSTMILNNSRVFNTNVTEMVIRNTNLLTTNDDTDGGFIKKETHSANIHLENVNFDTGNNGKNGKLGSSWESTINFYGSNIINTRSSQNGMAFKQVIVHEGAKLTLHNEGNGSAFKFENHFLRNGVFGLEIRKNSNVEISSESKILETNLTRLGSRVKNIIQDGAQVIFKGNHSDNLFDIDTNTSFMVTNAKLVSFNNENPNGGLFSVRGLFGIPIDASFEVYNVVRKYWYKKDRIEKKPDVSVEIQEDKFTLDSNSNIRRMDLEQPIYELEPFEVDAVSDTHAMITGKTRPRATVIIYDIENVELAKTESDSEGNFSFTLKEHEKLKDKVEAGTVLTFKGELDNAQAETEMTVQGNRLQFIEPPPDIIFETAEIKNEEKIIKRESPHYDFEVVNTRKNSDWKLTAQAVEPLNDGNGNELRNTINYFYEDGNSTPMEKEPIKVVSKNTNGTQQVSWGPDEGILLKMNPIRAEADKEYSATINWTLSDGP</sequence>
<feature type="compositionally biased region" description="Basic and acidic residues" evidence="1">
    <location>
        <begin position="253"/>
        <end position="265"/>
    </location>
</feature>
<accession>A0A285UFX0</accession>
<dbReference type="OrthoDB" id="2770407at2"/>
<name>A0A285UFX0_9STAP</name>
<feature type="domain" description="Bacterial Ig" evidence="2">
    <location>
        <begin position="700"/>
        <end position="753"/>
    </location>
</feature>
<feature type="compositionally biased region" description="Acidic residues" evidence="1">
    <location>
        <begin position="131"/>
        <end position="167"/>
    </location>
</feature>
<dbReference type="AlphaFoldDB" id="A0A285UFX0"/>
<evidence type="ECO:0000313" key="4">
    <source>
        <dbReference type="Proteomes" id="UP000219412"/>
    </source>
</evidence>
<feature type="region of interest" description="Disordered" evidence="1">
    <location>
        <begin position="131"/>
        <end position="338"/>
    </location>
</feature>
<evidence type="ECO:0000313" key="3">
    <source>
        <dbReference type="EMBL" id="SOC40712.1"/>
    </source>
</evidence>
<evidence type="ECO:0000256" key="1">
    <source>
        <dbReference type="SAM" id="MobiDB-lite"/>
    </source>
</evidence>